<evidence type="ECO:0000313" key="2">
    <source>
        <dbReference type="Proteomes" id="UP000238937"/>
    </source>
</evidence>
<comment type="caution">
    <text evidence="1">The sequence shown here is derived from an EMBL/GenBank/DDBJ whole genome shotgun (WGS) entry which is preliminary data.</text>
</comment>
<dbReference type="EMBL" id="PVWO01000579">
    <property type="protein sequence ID" value="PSB42585.1"/>
    <property type="molecule type" value="Genomic_DNA"/>
</dbReference>
<evidence type="ECO:0000313" key="1">
    <source>
        <dbReference type="EMBL" id="PSB42585.1"/>
    </source>
</evidence>
<proteinExistence type="predicted"/>
<organism evidence="1 2">
    <name type="scientific">Chamaesiphon polymorphus CCALA 037</name>
    <dbReference type="NCBI Taxonomy" id="2107692"/>
    <lineage>
        <taxon>Bacteria</taxon>
        <taxon>Bacillati</taxon>
        <taxon>Cyanobacteriota</taxon>
        <taxon>Cyanophyceae</taxon>
        <taxon>Gomontiellales</taxon>
        <taxon>Chamaesiphonaceae</taxon>
        <taxon>Chamaesiphon</taxon>
    </lineage>
</organism>
<dbReference type="RefSeq" id="WP_106312124.1">
    <property type="nucleotide sequence ID" value="NZ_PVWO01000579.1"/>
</dbReference>
<sequence>MSDRITGSGDNDRLTDDRYRNLAIESKSTSIAIEPRTKTIDNVTFETSAQSTSRWSMPR</sequence>
<protein>
    <submittedName>
        <fullName evidence="1">Uncharacterized protein</fullName>
    </submittedName>
</protein>
<dbReference type="Proteomes" id="UP000238937">
    <property type="component" value="Unassembled WGS sequence"/>
</dbReference>
<keyword evidence="2" id="KW-1185">Reference proteome</keyword>
<gene>
    <name evidence="1" type="ORF">C7B77_26630</name>
</gene>
<name>A0A2T1FC80_9CYAN</name>
<accession>A0A2T1FC80</accession>
<reference evidence="1 2" key="1">
    <citation type="submission" date="2018-03" db="EMBL/GenBank/DDBJ databases">
        <title>The ancient ancestry and fast evolution of plastids.</title>
        <authorList>
            <person name="Moore K.R."/>
            <person name="Magnabosco C."/>
            <person name="Momper L."/>
            <person name="Gold D.A."/>
            <person name="Bosak T."/>
            <person name="Fournier G.P."/>
        </authorList>
    </citation>
    <scope>NUCLEOTIDE SEQUENCE [LARGE SCALE GENOMIC DNA]</scope>
    <source>
        <strain evidence="1 2">CCALA 037</strain>
    </source>
</reference>
<dbReference type="AlphaFoldDB" id="A0A2T1FC80"/>